<comment type="caution">
    <text evidence="1">Lacks conserved residue(s) required for the propagation of feature annotation.</text>
</comment>
<keyword evidence="4" id="KW-1185">Reference proteome</keyword>
<dbReference type="Proteomes" id="UP000194003">
    <property type="component" value="Unassembled WGS sequence"/>
</dbReference>
<protein>
    <submittedName>
        <fullName evidence="3">Putative HIT family hydrolase</fullName>
    </submittedName>
</protein>
<dbReference type="SUPFAM" id="SSF54197">
    <property type="entry name" value="HIT-like"/>
    <property type="match status" value="1"/>
</dbReference>
<name>A0A1Y2K006_9PROT</name>
<evidence type="ECO:0000313" key="3">
    <source>
        <dbReference type="EMBL" id="OSM01358.1"/>
    </source>
</evidence>
<organism evidence="3 4">
    <name type="scientific">Magnetofaba australis IT-1</name>
    <dbReference type="NCBI Taxonomy" id="1434232"/>
    <lineage>
        <taxon>Bacteria</taxon>
        <taxon>Pseudomonadati</taxon>
        <taxon>Pseudomonadota</taxon>
        <taxon>Magnetococcia</taxon>
        <taxon>Magnetococcales</taxon>
        <taxon>Magnetococcaceae</taxon>
        <taxon>Magnetofaba</taxon>
    </lineage>
</organism>
<comment type="caution">
    <text evidence="3">The sequence shown here is derived from an EMBL/GenBank/DDBJ whole genome shotgun (WGS) entry which is preliminary data.</text>
</comment>
<dbReference type="InterPro" id="IPR036265">
    <property type="entry name" value="HIT-like_sf"/>
</dbReference>
<dbReference type="Pfam" id="PF01230">
    <property type="entry name" value="HIT"/>
    <property type="match status" value="1"/>
</dbReference>
<gene>
    <name evidence="3" type="ORF">MAIT1_01292</name>
</gene>
<dbReference type="EMBL" id="LVJN01000020">
    <property type="protein sequence ID" value="OSM01358.1"/>
    <property type="molecule type" value="Genomic_DNA"/>
</dbReference>
<proteinExistence type="predicted"/>
<sequence length="141" mass="15393">MTASFELHSRLQEDCALVGDLPCCRVLLARDARYPWVILVPRVEGARDLDELSAEEGLAVHGEMIQVSRAVKSLFQPTKLNVGVLGNIVPQLHIHVIARFAGDDAWPGPIWGAHPPLSYPPEQLSARAQELAQALGLMINA</sequence>
<accession>A0A1Y2K006</accession>
<dbReference type="GO" id="GO:0016787">
    <property type="term" value="F:hydrolase activity"/>
    <property type="evidence" value="ECO:0007669"/>
    <property type="project" value="UniProtKB-KW"/>
</dbReference>
<dbReference type="PIRSF" id="PIRSF000714">
    <property type="entry name" value="HIT"/>
    <property type="match status" value="1"/>
</dbReference>
<dbReference type="RefSeq" id="WP_085442601.1">
    <property type="nucleotide sequence ID" value="NZ_LVJN01000020.1"/>
</dbReference>
<evidence type="ECO:0000259" key="2">
    <source>
        <dbReference type="PROSITE" id="PS51084"/>
    </source>
</evidence>
<reference evidence="3 4" key="1">
    <citation type="journal article" date="2016" name="BMC Genomics">
        <title>Combined genomic and structural analyses of a cultured magnetotactic bacterium reveals its niche adaptation to a dynamic environment.</title>
        <authorList>
            <person name="Araujo A.C."/>
            <person name="Morillo V."/>
            <person name="Cypriano J."/>
            <person name="Teixeira L.C."/>
            <person name="Leao P."/>
            <person name="Lyra S."/>
            <person name="Almeida L.G."/>
            <person name="Bazylinski D.A."/>
            <person name="Vasconcellos A.T."/>
            <person name="Abreu F."/>
            <person name="Lins U."/>
        </authorList>
    </citation>
    <scope>NUCLEOTIDE SEQUENCE [LARGE SCALE GENOMIC DNA]</scope>
    <source>
        <strain evidence="3 4">IT-1</strain>
    </source>
</reference>
<evidence type="ECO:0000313" key="4">
    <source>
        <dbReference type="Proteomes" id="UP000194003"/>
    </source>
</evidence>
<dbReference type="STRING" id="1434232.MAIT1_01292"/>
<dbReference type="Gene3D" id="3.30.428.10">
    <property type="entry name" value="HIT-like"/>
    <property type="match status" value="1"/>
</dbReference>
<dbReference type="InterPro" id="IPR026026">
    <property type="entry name" value="HIT_Hint"/>
</dbReference>
<dbReference type="InterPro" id="IPR011146">
    <property type="entry name" value="HIT-like"/>
</dbReference>
<dbReference type="AlphaFoldDB" id="A0A1Y2K006"/>
<dbReference type="OrthoDB" id="9799145at2"/>
<keyword evidence="3" id="KW-0378">Hydrolase</keyword>
<feature type="domain" description="HIT" evidence="2">
    <location>
        <begin position="37"/>
        <end position="106"/>
    </location>
</feature>
<evidence type="ECO:0000256" key="1">
    <source>
        <dbReference type="PROSITE-ProRule" id="PRU00464"/>
    </source>
</evidence>
<dbReference type="PROSITE" id="PS51084">
    <property type="entry name" value="HIT_2"/>
    <property type="match status" value="1"/>
</dbReference>